<feature type="region of interest" description="Disordered" evidence="6">
    <location>
        <begin position="245"/>
        <end position="275"/>
    </location>
</feature>
<evidence type="ECO:0000256" key="1">
    <source>
        <dbReference type="ARBA" id="ARBA00022490"/>
    </source>
</evidence>
<evidence type="ECO:0000313" key="7">
    <source>
        <dbReference type="EMBL" id="KAE8665369.1"/>
    </source>
</evidence>
<evidence type="ECO:0000256" key="6">
    <source>
        <dbReference type="SAM" id="MobiDB-lite"/>
    </source>
</evidence>
<dbReference type="GO" id="GO:0003723">
    <property type="term" value="F:RNA binding"/>
    <property type="evidence" value="ECO:0007669"/>
    <property type="project" value="UniProtKB-KW"/>
</dbReference>
<dbReference type="AlphaFoldDB" id="A0A6A2Y1C0"/>
<comment type="caution">
    <text evidence="7">The sequence shown here is derived from an EMBL/GenBank/DDBJ whole genome shotgun (WGS) entry which is preliminary data.</text>
</comment>
<dbReference type="GO" id="GO:0005852">
    <property type="term" value="C:eukaryotic translation initiation factor 3 complex"/>
    <property type="evidence" value="ECO:0007669"/>
    <property type="project" value="InterPro"/>
</dbReference>
<keyword evidence="4" id="KW-0648">Protein biosynthesis</keyword>
<gene>
    <name evidence="7" type="ORF">F3Y22_tig00112632pilonHSYRG00089</name>
</gene>
<dbReference type="PANTHER" id="PTHR12399">
    <property type="entry name" value="EUKARYOTIC TRANSLATION INITIATION FACTOR 3 SUBUNIT 7"/>
    <property type="match status" value="1"/>
</dbReference>
<keyword evidence="8" id="KW-1185">Reference proteome</keyword>
<evidence type="ECO:0000256" key="4">
    <source>
        <dbReference type="ARBA" id="ARBA00022917"/>
    </source>
</evidence>
<keyword evidence="3" id="KW-0694">RNA-binding</keyword>
<keyword evidence="2" id="KW-0396">Initiation factor</keyword>
<dbReference type="Proteomes" id="UP000436088">
    <property type="component" value="Unassembled WGS sequence"/>
</dbReference>
<name>A0A6A2Y1C0_HIBSY</name>
<feature type="compositionally biased region" description="Basic and acidic residues" evidence="6">
    <location>
        <begin position="249"/>
        <end position="260"/>
    </location>
</feature>
<dbReference type="EMBL" id="VEPZ02001620">
    <property type="protein sequence ID" value="KAE8665369.1"/>
    <property type="molecule type" value="Genomic_DNA"/>
</dbReference>
<keyword evidence="1" id="KW-0963">Cytoplasm</keyword>
<accession>A0A6A2Y1C0</accession>
<evidence type="ECO:0000313" key="8">
    <source>
        <dbReference type="Proteomes" id="UP000436088"/>
    </source>
</evidence>
<evidence type="ECO:0000256" key="2">
    <source>
        <dbReference type="ARBA" id="ARBA00022540"/>
    </source>
</evidence>
<evidence type="ECO:0000256" key="3">
    <source>
        <dbReference type="ARBA" id="ARBA00022884"/>
    </source>
</evidence>
<proteinExistence type="predicted"/>
<organism evidence="7 8">
    <name type="scientific">Hibiscus syriacus</name>
    <name type="common">Rose of Sharon</name>
    <dbReference type="NCBI Taxonomy" id="106335"/>
    <lineage>
        <taxon>Eukaryota</taxon>
        <taxon>Viridiplantae</taxon>
        <taxon>Streptophyta</taxon>
        <taxon>Embryophyta</taxon>
        <taxon>Tracheophyta</taxon>
        <taxon>Spermatophyta</taxon>
        <taxon>Magnoliopsida</taxon>
        <taxon>eudicotyledons</taxon>
        <taxon>Gunneridae</taxon>
        <taxon>Pentapetalae</taxon>
        <taxon>rosids</taxon>
        <taxon>malvids</taxon>
        <taxon>Malvales</taxon>
        <taxon>Malvaceae</taxon>
        <taxon>Malvoideae</taxon>
        <taxon>Hibiscus</taxon>
    </lineage>
</organism>
<keyword evidence="5" id="KW-0175">Coiled coil</keyword>
<reference evidence="7" key="1">
    <citation type="submission" date="2019-09" db="EMBL/GenBank/DDBJ databases">
        <title>Draft genome information of white flower Hibiscus syriacus.</title>
        <authorList>
            <person name="Kim Y.-M."/>
        </authorList>
    </citation>
    <scope>NUCLEOTIDE SEQUENCE [LARGE SCALE GENOMIC DNA]</scope>
    <source>
        <strain evidence="7">YM2019G1</strain>
    </source>
</reference>
<dbReference type="PANTHER" id="PTHR12399:SF3">
    <property type="entry name" value="EUKARYOTIC TRANSLATION INITIATION FACTOR 3 SUBUNIT D"/>
    <property type="match status" value="1"/>
</dbReference>
<dbReference type="Pfam" id="PF05091">
    <property type="entry name" value="eIF-3_zeta"/>
    <property type="match status" value="1"/>
</dbReference>
<dbReference type="InterPro" id="IPR007783">
    <property type="entry name" value="eIF3d"/>
</dbReference>
<evidence type="ECO:0000256" key="5">
    <source>
        <dbReference type="SAM" id="Coils"/>
    </source>
</evidence>
<feature type="coiled-coil region" evidence="5">
    <location>
        <begin position="105"/>
        <end position="132"/>
    </location>
</feature>
<sequence>MLKRPGRPPKLCITGIVLPQCGFRAKQMIENRLAETIEVDCLRNVVQELREVKEKASTMAGKLAEAQATIDYCQTTKTQIERELREVKDEASILVGKLTETQTTMKLLEDSLAIAKDDLSQLAEEKNDINQKFSQQVLVRHGNKGHNNWRQKSESQRGAVLAIELKNNTNKLPKWNVQVILVNAELMRLGHVSRVHHRDHFIHVILGVVGYKQWLISWDGLPSFATWKDFVVLLSQIRYFDPWGQGSSKGEELSRLGERRRSTKQRRTLGIQKMN</sequence>
<dbReference type="GO" id="GO:0003743">
    <property type="term" value="F:translation initiation factor activity"/>
    <property type="evidence" value="ECO:0007669"/>
    <property type="project" value="UniProtKB-KW"/>
</dbReference>
<protein>
    <submittedName>
        <fullName evidence="7">Uncharacterized protein</fullName>
    </submittedName>
</protein>